<organism evidence="3 4">
    <name type="scientific">Actinomycetospora cinnamomea</name>
    <dbReference type="NCBI Taxonomy" id="663609"/>
    <lineage>
        <taxon>Bacteria</taxon>
        <taxon>Bacillati</taxon>
        <taxon>Actinomycetota</taxon>
        <taxon>Actinomycetes</taxon>
        <taxon>Pseudonocardiales</taxon>
        <taxon>Pseudonocardiaceae</taxon>
        <taxon>Actinomycetospora</taxon>
    </lineage>
</organism>
<evidence type="ECO:0000313" key="3">
    <source>
        <dbReference type="EMBL" id="PVZ09044.1"/>
    </source>
</evidence>
<accession>A0A2U1FA48</accession>
<comment type="caution">
    <text evidence="3">The sequence shown here is derived from an EMBL/GenBank/DDBJ whole genome shotgun (WGS) entry which is preliminary data.</text>
</comment>
<dbReference type="EMBL" id="QEKW01000007">
    <property type="protein sequence ID" value="PVZ09044.1"/>
    <property type="molecule type" value="Genomic_DNA"/>
</dbReference>
<feature type="transmembrane region" description="Helical" evidence="2">
    <location>
        <begin position="46"/>
        <end position="65"/>
    </location>
</feature>
<feature type="region of interest" description="Disordered" evidence="1">
    <location>
        <begin position="258"/>
        <end position="277"/>
    </location>
</feature>
<evidence type="ECO:0000256" key="1">
    <source>
        <dbReference type="SAM" id="MobiDB-lite"/>
    </source>
</evidence>
<name>A0A2U1FA48_9PSEU</name>
<dbReference type="AlphaFoldDB" id="A0A2U1FA48"/>
<keyword evidence="2" id="KW-1133">Transmembrane helix</keyword>
<feature type="region of interest" description="Disordered" evidence="1">
    <location>
        <begin position="205"/>
        <end position="229"/>
    </location>
</feature>
<evidence type="ECO:0000313" key="4">
    <source>
        <dbReference type="Proteomes" id="UP000245639"/>
    </source>
</evidence>
<feature type="transmembrane region" description="Helical" evidence="2">
    <location>
        <begin position="71"/>
        <end position="91"/>
    </location>
</feature>
<proteinExistence type="predicted"/>
<protein>
    <submittedName>
        <fullName evidence="3">Uncharacterized protein</fullName>
    </submittedName>
</protein>
<dbReference type="RefSeq" id="WP_116709016.1">
    <property type="nucleotide sequence ID" value="NZ_QEKW01000007.1"/>
</dbReference>
<keyword evidence="4" id="KW-1185">Reference proteome</keyword>
<dbReference type="OrthoDB" id="5187095at2"/>
<evidence type="ECO:0000256" key="2">
    <source>
        <dbReference type="SAM" id="Phobius"/>
    </source>
</evidence>
<dbReference type="Proteomes" id="UP000245639">
    <property type="component" value="Unassembled WGS sequence"/>
</dbReference>
<sequence length="277" mass="30182">MSANNNSRPANRPIIRRARTDSFEVITAPTRHPAARVLGLLIRLRAEIAVVVGLVAAYALMLGWLPPVAVSAIVAVAVAVVLAVPALRRFVSHRASAVMTRHRLRQVLVERRCLNFSRSAPLFLWSHPTEVGETVWLLLRAGISPSDVENETEWIASGCFARDARVTPVRRMSALVRVEVIRRDPLAQALIASELDDWTAIAGQAPPRGTQVVPPKPGNQHWSGTGNRADHCPTPRATLDEHDNVPSVVIEHADPVPAATPEPVAVPERGGDWSDYV</sequence>
<keyword evidence="2" id="KW-0812">Transmembrane</keyword>
<feature type="compositionally biased region" description="Low complexity" evidence="1">
    <location>
        <begin position="258"/>
        <end position="268"/>
    </location>
</feature>
<gene>
    <name evidence="3" type="ORF">C8D89_107207</name>
</gene>
<reference evidence="3 4" key="1">
    <citation type="submission" date="2018-04" db="EMBL/GenBank/DDBJ databases">
        <title>Genomic Encyclopedia of Type Strains, Phase IV (KMG-IV): sequencing the most valuable type-strain genomes for metagenomic binning, comparative biology and taxonomic classification.</title>
        <authorList>
            <person name="Goeker M."/>
        </authorList>
    </citation>
    <scope>NUCLEOTIDE SEQUENCE [LARGE SCALE GENOMIC DNA]</scope>
    <source>
        <strain evidence="3 4">DSM 45771</strain>
    </source>
</reference>
<keyword evidence="2" id="KW-0472">Membrane</keyword>